<reference evidence="6 7" key="1">
    <citation type="submission" date="2020-06" db="EMBL/GenBank/DDBJ databases">
        <authorList>
            <consortium name="Wellcome Sanger Institute Data Sharing"/>
        </authorList>
    </citation>
    <scope>NUCLEOTIDE SEQUENCE [LARGE SCALE GENOMIC DNA]</scope>
</reference>
<evidence type="ECO:0000256" key="4">
    <source>
        <dbReference type="SAM" id="Coils"/>
    </source>
</evidence>
<feature type="region of interest" description="Disordered" evidence="5">
    <location>
        <begin position="230"/>
        <end position="272"/>
    </location>
</feature>
<evidence type="ECO:0000256" key="1">
    <source>
        <dbReference type="ARBA" id="ARBA00022737"/>
    </source>
</evidence>
<dbReference type="SUPFAM" id="SSF48403">
    <property type="entry name" value="Ankyrin repeat"/>
    <property type="match status" value="1"/>
</dbReference>
<protein>
    <recommendedName>
        <fullName evidence="8">Ankyrin repeat domain 6b</fullName>
    </recommendedName>
</protein>
<dbReference type="SMART" id="SM00248">
    <property type="entry name" value="ANK"/>
    <property type="match status" value="5"/>
</dbReference>
<evidence type="ECO:0008006" key="8">
    <source>
        <dbReference type="Google" id="ProtNLM"/>
    </source>
</evidence>
<reference evidence="6" key="2">
    <citation type="submission" date="2025-08" db="UniProtKB">
        <authorList>
            <consortium name="Ensembl"/>
        </authorList>
    </citation>
    <scope>IDENTIFICATION</scope>
</reference>
<dbReference type="PRINTS" id="PR01415">
    <property type="entry name" value="ANKYRIN"/>
</dbReference>
<organism evidence="6 7">
    <name type="scientific">Denticeps clupeoides</name>
    <name type="common">denticle herring</name>
    <dbReference type="NCBI Taxonomy" id="299321"/>
    <lineage>
        <taxon>Eukaryota</taxon>
        <taxon>Metazoa</taxon>
        <taxon>Chordata</taxon>
        <taxon>Craniata</taxon>
        <taxon>Vertebrata</taxon>
        <taxon>Euteleostomi</taxon>
        <taxon>Actinopterygii</taxon>
        <taxon>Neopterygii</taxon>
        <taxon>Teleostei</taxon>
        <taxon>Clupei</taxon>
        <taxon>Clupeiformes</taxon>
        <taxon>Denticipitoidei</taxon>
        <taxon>Denticipitidae</taxon>
        <taxon>Denticeps</taxon>
    </lineage>
</organism>
<dbReference type="InterPro" id="IPR002110">
    <property type="entry name" value="Ankyrin_rpt"/>
</dbReference>
<name>A0AAY4APD6_9TELE</name>
<evidence type="ECO:0000256" key="3">
    <source>
        <dbReference type="PROSITE-ProRule" id="PRU00023"/>
    </source>
</evidence>
<feature type="repeat" description="ANK" evidence="3">
    <location>
        <begin position="167"/>
        <end position="199"/>
    </location>
</feature>
<dbReference type="Pfam" id="PF12796">
    <property type="entry name" value="Ank_2"/>
    <property type="match status" value="1"/>
</dbReference>
<keyword evidence="7" id="KW-1185">Reference proteome</keyword>
<keyword evidence="1" id="KW-0677">Repeat</keyword>
<feature type="repeat" description="ANK" evidence="3">
    <location>
        <begin position="101"/>
        <end position="133"/>
    </location>
</feature>
<dbReference type="AlphaFoldDB" id="A0AAY4APD6"/>
<dbReference type="Gene3D" id="1.25.40.20">
    <property type="entry name" value="Ankyrin repeat-containing domain"/>
    <property type="match status" value="1"/>
</dbReference>
<feature type="compositionally biased region" description="Basic residues" evidence="5">
    <location>
        <begin position="230"/>
        <end position="240"/>
    </location>
</feature>
<dbReference type="PANTHER" id="PTHR24203:SF45">
    <property type="entry name" value="ANKYRIN REPEAT DOMAIN 6"/>
    <property type="match status" value="1"/>
</dbReference>
<dbReference type="Proteomes" id="UP000694580">
    <property type="component" value="Chromosome 1"/>
</dbReference>
<evidence type="ECO:0000256" key="2">
    <source>
        <dbReference type="ARBA" id="ARBA00023043"/>
    </source>
</evidence>
<accession>A0AAY4APD6</accession>
<evidence type="ECO:0000313" key="6">
    <source>
        <dbReference type="Ensembl" id="ENSDCDP00010010703.1"/>
    </source>
</evidence>
<keyword evidence="4" id="KW-0175">Coiled coil</keyword>
<feature type="repeat" description="ANK" evidence="3">
    <location>
        <begin position="134"/>
        <end position="166"/>
    </location>
</feature>
<proteinExistence type="predicted"/>
<feature type="coiled-coil region" evidence="4">
    <location>
        <begin position="578"/>
        <end position="612"/>
    </location>
</feature>
<gene>
    <name evidence="6" type="primary">ankrd6a</name>
</gene>
<dbReference type="GeneTree" id="ENSGT00940000155887"/>
<dbReference type="PROSITE" id="PS50088">
    <property type="entry name" value="ANK_REPEAT"/>
    <property type="match status" value="5"/>
</dbReference>
<keyword evidence="2 3" id="KW-0040">ANK repeat</keyword>
<feature type="region of interest" description="Disordered" evidence="5">
    <location>
        <begin position="516"/>
        <end position="538"/>
    </location>
</feature>
<reference evidence="6" key="3">
    <citation type="submission" date="2025-09" db="UniProtKB">
        <authorList>
            <consortium name="Ensembl"/>
        </authorList>
    </citation>
    <scope>IDENTIFICATION</scope>
</reference>
<evidence type="ECO:0000256" key="5">
    <source>
        <dbReference type="SAM" id="MobiDB-lite"/>
    </source>
</evidence>
<dbReference type="InterPro" id="IPR036770">
    <property type="entry name" value="Ankyrin_rpt-contain_sf"/>
</dbReference>
<feature type="repeat" description="ANK" evidence="3">
    <location>
        <begin position="35"/>
        <end position="67"/>
    </location>
</feature>
<dbReference type="PANTHER" id="PTHR24203">
    <property type="entry name" value="ANKYRIN REPEAT FAMILY PROTEIN"/>
    <property type="match status" value="1"/>
</dbReference>
<evidence type="ECO:0000313" key="7">
    <source>
        <dbReference type="Proteomes" id="UP000694580"/>
    </source>
</evidence>
<dbReference type="PROSITE" id="PS50297">
    <property type="entry name" value="ANK_REP_REGION"/>
    <property type="match status" value="4"/>
</dbReference>
<dbReference type="Pfam" id="PF13637">
    <property type="entry name" value="Ank_4"/>
    <property type="match status" value="1"/>
</dbReference>
<feature type="repeat" description="ANK" evidence="3">
    <location>
        <begin position="68"/>
        <end position="100"/>
    </location>
</feature>
<feature type="compositionally biased region" description="Basic residues" evidence="5">
    <location>
        <begin position="516"/>
        <end position="530"/>
    </location>
</feature>
<dbReference type="Ensembl" id="ENSDCDT00010011213.1">
    <property type="protein sequence ID" value="ENSDCDP00010010703.1"/>
    <property type="gene ID" value="ENSDCDG00010004727.1"/>
</dbReference>
<sequence length="616" mass="68628">VHATRSGPSHGLSVFNEGCVCCLQVWLCAECSFHCQQTALHRASVVGNRDVISALIQGGCALDLQDKDGNTALHELSWHGFSQSIKLLVKAGADVHIKNKAGNTALHLASQNGHCQSTRVLLLGGSRPDNRNNAGDTCLHAAARHNHLAVIKILLGALCSVTEKNQAGETALHVAATLNHKKTIRLLLESGADSSLQNNAGQTALDKAHEQQNREVALVLAKASQAQRFARARTVRRRREQQRVGRQSHSVPREQVPHGKVSAAPSSMEPVVPTRSDCENSCHHFLQKFGILPTGHGNHVRRPGLSSPAADMEEAEGKVYTLYTLFRDKEGKIKQVPASDCHCKPLIKKLESQLKATKKEMRSEIHTVQEQMNCKLGDMDRKRSHQIKLLERATQERVSAERTACYYQLDQRATMERADEERRQARAVKELKSWCMSKIQDIDVHLPGQAQYYKLRPSPSVDPSVLDGDPECLPLLSVVSEESSTSLATYVNVLPSPGAVHRDGELDETVQHARHHKKHLKDRVKGHTNPRRAGGPSFVQERDNLHAMEVTQRFFETVSTQLERWYERKIQEAEKQAEQRVLQDRASLLQRISSLEEELQQLKSGVDRNKGNSSKK</sequence>
<dbReference type="Pfam" id="PF00023">
    <property type="entry name" value="Ank"/>
    <property type="match status" value="1"/>
</dbReference>